<reference evidence="2" key="3">
    <citation type="journal article" date="2010" name="Genome Res.">
        <title>Population genomic sequencing of Coccidioides fungi reveals recent hybridization and transposon control.</title>
        <authorList>
            <person name="Neafsey D.E."/>
            <person name="Barker B.M."/>
            <person name="Sharpton T.J."/>
            <person name="Stajich J.E."/>
            <person name="Park D.J."/>
            <person name="Whiston E."/>
            <person name="Hung C.-Y."/>
            <person name="McMahan C."/>
            <person name="White J."/>
            <person name="Sykes S."/>
            <person name="Heiman D."/>
            <person name="Young S."/>
            <person name="Zeng Q."/>
            <person name="Abouelleil A."/>
            <person name="Aftuck L."/>
            <person name="Bessette D."/>
            <person name="Brown A."/>
            <person name="FitzGerald M."/>
            <person name="Lui A."/>
            <person name="Macdonald J.P."/>
            <person name="Priest M."/>
            <person name="Orbach M.J."/>
            <person name="Galgiani J.N."/>
            <person name="Kirkland T.N."/>
            <person name="Cole G.T."/>
            <person name="Birren B.W."/>
            <person name="Henn M.R."/>
            <person name="Taylor J.W."/>
            <person name="Rounsley S.D."/>
        </authorList>
    </citation>
    <scope>NUCLEOTIDE SEQUENCE [LARGE SCALE GENOMIC DNA]</scope>
    <source>
        <strain evidence="2">RMSCC 3488</strain>
    </source>
</reference>
<protein>
    <submittedName>
        <fullName evidence="1">Uncharacterized protein</fullName>
    </submittedName>
</protein>
<reference evidence="2" key="2">
    <citation type="journal article" date="2009" name="Genome Res.">
        <title>Comparative genomic analyses of the human fungal pathogens Coccidioides and their relatives.</title>
        <authorList>
            <person name="Sharpton T.J."/>
            <person name="Stajich J.E."/>
            <person name="Rounsley S.D."/>
            <person name="Gardner M.J."/>
            <person name="Wortman J.R."/>
            <person name="Jordar V.S."/>
            <person name="Maiti R."/>
            <person name="Kodira C.D."/>
            <person name="Neafsey D.E."/>
            <person name="Zeng Q."/>
            <person name="Hung C.-Y."/>
            <person name="McMahan C."/>
            <person name="Muszewska A."/>
            <person name="Grynberg M."/>
            <person name="Mandel M.A."/>
            <person name="Kellner E.M."/>
            <person name="Barker B.M."/>
            <person name="Galgiani J.N."/>
            <person name="Orbach M.J."/>
            <person name="Kirkland T.N."/>
            <person name="Cole G.T."/>
            <person name="Henn M.R."/>
            <person name="Birren B.W."/>
            <person name="Taylor J.W."/>
        </authorList>
    </citation>
    <scope>NUCLEOTIDE SEQUENCE [LARGE SCALE GENOMIC DNA]</scope>
    <source>
        <strain evidence="2">RMSCC 3488</strain>
    </source>
</reference>
<name>A0A0J6FHL9_COCPO</name>
<dbReference type="Proteomes" id="UP000054567">
    <property type="component" value="Unassembled WGS sequence"/>
</dbReference>
<dbReference type="EMBL" id="DS268114">
    <property type="protein sequence ID" value="KMM72641.1"/>
    <property type="molecule type" value="Genomic_DNA"/>
</dbReference>
<proteinExistence type="predicted"/>
<reference evidence="1 2" key="1">
    <citation type="submission" date="2007-06" db="EMBL/GenBank/DDBJ databases">
        <title>The Genome Sequence of Coccidioides posadasii RMSCC_3488.</title>
        <authorList>
            <consortium name="Coccidioides Genome Resources Consortium"/>
            <consortium name="The Broad Institute Genome Sequencing Platform"/>
            <person name="Henn M.R."/>
            <person name="Sykes S."/>
            <person name="Young S."/>
            <person name="Jaffe D."/>
            <person name="Berlin A."/>
            <person name="Alvarez P."/>
            <person name="Butler J."/>
            <person name="Gnerre S."/>
            <person name="Grabherr M."/>
            <person name="Mauceli E."/>
            <person name="Brockman W."/>
            <person name="Kodira C."/>
            <person name="Alvarado L."/>
            <person name="Zeng Q."/>
            <person name="Crawford M."/>
            <person name="Antoine C."/>
            <person name="Devon K."/>
            <person name="Galgiani J."/>
            <person name="Orsborn K."/>
            <person name="Lewis M.L."/>
            <person name="Nusbaum C."/>
            <person name="Galagan J."/>
            <person name="Birren B."/>
        </authorList>
    </citation>
    <scope>NUCLEOTIDE SEQUENCE [LARGE SCALE GENOMIC DNA]</scope>
    <source>
        <strain evidence="1 2">RMSCC 3488</strain>
    </source>
</reference>
<dbReference type="VEuPathDB" id="FungiDB:CPAG_08935"/>
<evidence type="ECO:0000313" key="1">
    <source>
        <dbReference type="EMBL" id="KMM72641.1"/>
    </source>
</evidence>
<accession>A0A0J6FHL9</accession>
<organism evidence="1 2">
    <name type="scientific">Coccidioides posadasii RMSCC 3488</name>
    <dbReference type="NCBI Taxonomy" id="454284"/>
    <lineage>
        <taxon>Eukaryota</taxon>
        <taxon>Fungi</taxon>
        <taxon>Dikarya</taxon>
        <taxon>Ascomycota</taxon>
        <taxon>Pezizomycotina</taxon>
        <taxon>Eurotiomycetes</taxon>
        <taxon>Eurotiomycetidae</taxon>
        <taxon>Onygenales</taxon>
        <taxon>Onygenaceae</taxon>
        <taxon>Coccidioides</taxon>
    </lineage>
</organism>
<evidence type="ECO:0000313" key="2">
    <source>
        <dbReference type="Proteomes" id="UP000054567"/>
    </source>
</evidence>
<sequence length="73" mass="7941">MAVASGGYRSFFTMGHCQGYLDVVDVCFISRTSTRMHINGPLVMDDFAAGIRTLGYNTLSISDFLSGPCQRLA</sequence>
<dbReference type="AlphaFoldDB" id="A0A0J6FHL9"/>
<gene>
    <name evidence="1" type="ORF">CPAG_08935</name>
</gene>